<dbReference type="InterPro" id="IPR036412">
    <property type="entry name" value="HAD-like_sf"/>
</dbReference>
<evidence type="ECO:0000313" key="2">
    <source>
        <dbReference type="Proteomes" id="UP000516446"/>
    </source>
</evidence>
<sequence length="275" mass="31237">MTIKLIATDLDGTFLRNDRTFDVARFNRLLDQMEDQDVKMVVATGNKVEQTLHYFKETPTNRLTYISSNGAMVSDTTGILYKRPVSKEQIKKVLDWNTQTRAKMENLIVLSGIKAAYVSNHATPEMIQAVEQFYPKVIQVEKFLEIEDDILVMELLWPENADIKYFVQVLRKKFGEELHTTGSGFGSVSILAANTNKETGLEALSRIWGIKPEEMVAFGDNSNDLEMLRYVGHPFVMPNAAEFMKERISQQAKADNENDGVLETIEMLLADQSQD</sequence>
<accession>A0A7H1MMH8</accession>
<dbReference type="SFLD" id="SFLDS00003">
    <property type="entry name" value="Haloacid_Dehalogenase"/>
    <property type="match status" value="1"/>
</dbReference>
<organism evidence="1 2">
    <name type="scientific">Weissella koreensis</name>
    <dbReference type="NCBI Taxonomy" id="165096"/>
    <lineage>
        <taxon>Bacteria</taxon>
        <taxon>Bacillati</taxon>
        <taxon>Bacillota</taxon>
        <taxon>Bacilli</taxon>
        <taxon>Lactobacillales</taxon>
        <taxon>Lactobacillaceae</taxon>
        <taxon>Weissella</taxon>
    </lineage>
</organism>
<dbReference type="NCBIfam" id="TIGR01484">
    <property type="entry name" value="HAD-SF-IIB"/>
    <property type="match status" value="1"/>
</dbReference>
<evidence type="ECO:0000313" key="1">
    <source>
        <dbReference type="EMBL" id="QNT64664.1"/>
    </source>
</evidence>
<dbReference type="SFLD" id="SFLDG01140">
    <property type="entry name" value="C2.B:_Phosphomannomutase_and_P"/>
    <property type="match status" value="1"/>
</dbReference>
<dbReference type="PANTHER" id="PTHR10000">
    <property type="entry name" value="PHOSPHOSERINE PHOSPHATASE"/>
    <property type="match status" value="1"/>
</dbReference>
<dbReference type="Proteomes" id="UP000516446">
    <property type="component" value="Chromosome"/>
</dbReference>
<dbReference type="InterPro" id="IPR006379">
    <property type="entry name" value="HAD-SF_hydro_IIB"/>
</dbReference>
<dbReference type="OMA" id="VKYAFAM"/>
<keyword evidence="1" id="KW-0378">Hydrolase</keyword>
<dbReference type="GO" id="GO:0005829">
    <property type="term" value="C:cytosol"/>
    <property type="evidence" value="ECO:0007669"/>
    <property type="project" value="TreeGrafter"/>
</dbReference>
<proteinExistence type="predicted"/>
<dbReference type="SUPFAM" id="SSF56784">
    <property type="entry name" value="HAD-like"/>
    <property type="match status" value="1"/>
</dbReference>
<dbReference type="AlphaFoldDB" id="A0A7H1MMH8"/>
<protein>
    <submittedName>
        <fullName evidence="1">Cof-type HAD-IIB family hydrolase</fullName>
    </submittedName>
</protein>
<dbReference type="NCBIfam" id="TIGR00099">
    <property type="entry name" value="Cof-subfamily"/>
    <property type="match status" value="1"/>
</dbReference>
<name>A0A7H1MMH8_9LACO</name>
<dbReference type="Gene3D" id="3.40.50.1000">
    <property type="entry name" value="HAD superfamily/HAD-like"/>
    <property type="match status" value="1"/>
</dbReference>
<dbReference type="GO" id="GO:0016791">
    <property type="term" value="F:phosphatase activity"/>
    <property type="evidence" value="ECO:0007669"/>
    <property type="project" value="TreeGrafter"/>
</dbReference>
<dbReference type="PROSITE" id="PS01229">
    <property type="entry name" value="COF_2"/>
    <property type="match status" value="1"/>
</dbReference>
<dbReference type="InterPro" id="IPR000150">
    <property type="entry name" value="Cof"/>
</dbReference>
<dbReference type="Gene3D" id="3.30.1240.10">
    <property type="match status" value="1"/>
</dbReference>
<dbReference type="PANTHER" id="PTHR10000:SF53">
    <property type="entry name" value="5-AMINO-6-(5-PHOSPHO-D-RIBITYLAMINO)URACIL PHOSPHATASE YBJI-RELATED"/>
    <property type="match status" value="1"/>
</dbReference>
<dbReference type="InterPro" id="IPR023214">
    <property type="entry name" value="HAD_sf"/>
</dbReference>
<keyword evidence="2" id="KW-1185">Reference proteome</keyword>
<reference evidence="1 2" key="1">
    <citation type="submission" date="2019-08" db="EMBL/GenBank/DDBJ databases">
        <authorList>
            <person name="Chang H.C."/>
            <person name="Mun S.Y."/>
        </authorList>
    </citation>
    <scope>NUCLEOTIDE SEQUENCE [LARGE SCALE GENOMIC DNA]</scope>
    <source>
        <strain evidence="1 2">SK</strain>
    </source>
</reference>
<dbReference type="RefSeq" id="WP_006845002.1">
    <property type="nucleotide sequence ID" value="NZ_CP026847.1"/>
</dbReference>
<dbReference type="Pfam" id="PF08282">
    <property type="entry name" value="Hydrolase_3"/>
    <property type="match status" value="1"/>
</dbReference>
<gene>
    <name evidence="1" type="ORF">FY536_05045</name>
</gene>
<dbReference type="EMBL" id="CP043431">
    <property type="protein sequence ID" value="QNT64664.1"/>
    <property type="molecule type" value="Genomic_DNA"/>
</dbReference>
<dbReference type="GO" id="GO:0000287">
    <property type="term" value="F:magnesium ion binding"/>
    <property type="evidence" value="ECO:0007669"/>
    <property type="project" value="TreeGrafter"/>
</dbReference>